<evidence type="ECO:0000313" key="2">
    <source>
        <dbReference type="EMBL" id="GAH08623.1"/>
    </source>
</evidence>
<gene>
    <name evidence="2" type="ORF">S01H4_59462</name>
</gene>
<accession>X1EJ02</accession>
<dbReference type="Pfam" id="PF26553">
    <property type="entry name" value="PDDEXK_19"/>
    <property type="match status" value="1"/>
</dbReference>
<reference evidence="2" key="1">
    <citation type="journal article" date="2014" name="Front. Microbiol.">
        <title>High frequency of phylogenetically diverse reductive dehalogenase-homologous genes in deep subseafloor sedimentary metagenomes.</title>
        <authorList>
            <person name="Kawai M."/>
            <person name="Futagami T."/>
            <person name="Toyoda A."/>
            <person name="Takaki Y."/>
            <person name="Nishi S."/>
            <person name="Hori S."/>
            <person name="Arai W."/>
            <person name="Tsubouchi T."/>
            <person name="Morono Y."/>
            <person name="Uchiyama I."/>
            <person name="Ito T."/>
            <person name="Fujiyama A."/>
            <person name="Inagaki F."/>
            <person name="Takami H."/>
        </authorList>
    </citation>
    <scope>NUCLEOTIDE SEQUENCE</scope>
    <source>
        <strain evidence="2">Expedition CK06-06</strain>
    </source>
</reference>
<dbReference type="InterPro" id="IPR059051">
    <property type="entry name" value="MTH_967_PDDEXK"/>
</dbReference>
<organism evidence="2">
    <name type="scientific">marine sediment metagenome</name>
    <dbReference type="NCBI Taxonomy" id="412755"/>
    <lineage>
        <taxon>unclassified sequences</taxon>
        <taxon>metagenomes</taxon>
        <taxon>ecological metagenomes</taxon>
    </lineage>
</organism>
<feature type="non-terminal residue" evidence="2">
    <location>
        <position position="71"/>
    </location>
</feature>
<proteinExistence type="predicted"/>
<sequence>MDLMTSTVIEQINNLLKKANYETFLLESFATTKSKFCFDLIVKKDDQIFSVKVFPNIDNLNPDLISDIKSL</sequence>
<evidence type="ECO:0000259" key="1">
    <source>
        <dbReference type="Pfam" id="PF26553"/>
    </source>
</evidence>
<protein>
    <recommendedName>
        <fullName evidence="1">MTH-967-like PD-(D/E)XK domain-containing protein</fullName>
    </recommendedName>
</protein>
<dbReference type="EMBL" id="BART01034876">
    <property type="protein sequence ID" value="GAH08623.1"/>
    <property type="molecule type" value="Genomic_DNA"/>
</dbReference>
<dbReference type="AlphaFoldDB" id="X1EJ02"/>
<feature type="domain" description="MTH-967-like PD-(D/E)XK" evidence="1">
    <location>
        <begin position="7"/>
        <end position="70"/>
    </location>
</feature>
<name>X1EJ02_9ZZZZ</name>
<comment type="caution">
    <text evidence="2">The sequence shown here is derived from an EMBL/GenBank/DDBJ whole genome shotgun (WGS) entry which is preliminary data.</text>
</comment>